<dbReference type="InterPro" id="IPR025736">
    <property type="entry name" value="PucR_C-HTH_dom"/>
</dbReference>
<reference evidence="5 6" key="2">
    <citation type="journal article" date="2010" name="Stand. Genomic Sci.">
        <title>Complete genome sequence of Gordonia bronchialis type strain (3410).</title>
        <authorList>
            <person name="Ivanova N."/>
            <person name="Sikorski J."/>
            <person name="Jando M."/>
            <person name="Lapidus A."/>
            <person name="Nolan M."/>
            <person name="Lucas S."/>
            <person name="Del Rio T.G."/>
            <person name="Tice H."/>
            <person name="Copeland A."/>
            <person name="Cheng J.F."/>
            <person name="Chen F."/>
            <person name="Bruce D."/>
            <person name="Goodwin L."/>
            <person name="Pitluck S."/>
            <person name="Mavromatis K."/>
            <person name="Ovchinnikova G."/>
            <person name="Pati A."/>
            <person name="Chen A."/>
            <person name="Palaniappan K."/>
            <person name="Land M."/>
            <person name="Hauser L."/>
            <person name="Chang Y.J."/>
            <person name="Jeffries C.D."/>
            <person name="Chain P."/>
            <person name="Saunders E."/>
            <person name="Han C."/>
            <person name="Detter J.C."/>
            <person name="Brettin T."/>
            <person name="Rohde M."/>
            <person name="Goker M."/>
            <person name="Bristow J."/>
            <person name="Eisen J.A."/>
            <person name="Markowitz V."/>
            <person name="Hugenholtz P."/>
            <person name="Klenk H.P."/>
            <person name="Kyrpides N.C."/>
        </authorList>
    </citation>
    <scope>NUCLEOTIDE SEQUENCE [LARGE SCALE GENOMIC DNA]</scope>
    <source>
        <strain evidence="6">ATCC 25592 / DSM 43247 / BCRC 13721 / JCM 3198 / KCTC 3076 / NBRC 16047 / NCTC 10667</strain>
    </source>
</reference>
<dbReference type="HOGENOM" id="CLU_051160_1_0_11"/>
<dbReference type="Proteomes" id="UP000001219">
    <property type="component" value="Chromosome"/>
</dbReference>
<evidence type="ECO:0000259" key="2">
    <source>
        <dbReference type="Pfam" id="PF13556"/>
    </source>
</evidence>
<evidence type="ECO:0000259" key="3">
    <source>
        <dbReference type="Pfam" id="PF14361"/>
    </source>
</evidence>
<dbReference type="InterPro" id="IPR041522">
    <property type="entry name" value="CdaR_GGDEF"/>
</dbReference>
<dbReference type="InterPro" id="IPR051448">
    <property type="entry name" value="CdaR-like_regulators"/>
</dbReference>
<dbReference type="PANTHER" id="PTHR33744">
    <property type="entry name" value="CARBOHYDRATE DIACID REGULATOR"/>
    <property type="match status" value="1"/>
</dbReference>
<dbReference type="Gene3D" id="1.10.10.2840">
    <property type="entry name" value="PucR C-terminal helix-turn-helix domain"/>
    <property type="match status" value="1"/>
</dbReference>
<dbReference type="InterPro" id="IPR025751">
    <property type="entry name" value="RsbRD_N_dom"/>
</dbReference>
<organism evidence="5 6">
    <name type="scientific">Gordonia bronchialis (strain ATCC 25592 / DSM 43247 / BCRC 13721 / JCM 3198 / KCTC 3076 / NBRC 16047 / NCTC 10667)</name>
    <name type="common">Rhodococcus bronchialis</name>
    <dbReference type="NCBI Taxonomy" id="526226"/>
    <lineage>
        <taxon>Bacteria</taxon>
        <taxon>Bacillati</taxon>
        <taxon>Actinomycetota</taxon>
        <taxon>Actinomycetes</taxon>
        <taxon>Mycobacteriales</taxon>
        <taxon>Gordoniaceae</taxon>
        <taxon>Gordonia</taxon>
    </lineage>
</organism>
<reference evidence="6" key="1">
    <citation type="submission" date="2009-10" db="EMBL/GenBank/DDBJ databases">
        <title>The complete chromosome of Gordonia bronchialis DSM 43247.</title>
        <authorList>
            <consortium name="US DOE Joint Genome Institute (JGI-PGF)"/>
            <person name="Lucas S."/>
            <person name="Copeland A."/>
            <person name="Lapidus A."/>
            <person name="Glavina del Rio T."/>
            <person name="Dalin E."/>
            <person name="Tice H."/>
            <person name="Bruce D."/>
            <person name="Goodwin L."/>
            <person name="Pitluck S."/>
            <person name="Kyrpides N."/>
            <person name="Mavromatis K."/>
            <person name="Ivanova N."/>
            <person name="Ovchinnikova G."/>
            <person name="Saunders E."/>
            <person name="Brettin T."/>
            <person name="Detter J.C."/>
            <person name="Han C."/>
            <person name="Larimer F."/>
            <person name="Land M."/>
            <person name="Hauser L."/>
            <person name="Markowitz V."/>
            <person name="Cheng J.-F."/>
            <person name="Hugenholtz P."/>
            <person name="Woyke T."/>
            <person name="Wu D."/>
            <person name="Jando M."/>
            <person name="Schneider S."/>
            <person name="Goeker M."/>
            <person name="Klenk H.-P."/>
            <person name="Eisen J.A."/>
        </authorList>
    </citation>
    <scope>NUCLEOTIDE SEQUENCE [LARGE SCALE GENOMIC DNA]</scope>
    <source>
        <strain evidence="6">ATCC 25592 / DSM 43247 / BCRC 13721 / JCM 3198 / KCTC 3076 / NBRC 16047 / NCTC 10667</strain>
    </source>
</reference>
<protein>
    <submittedName>
        <fullName evidence="5">Uncharacterized protein</fullName>
    </submittedName>
</protein>
<evidence type="ECO:0000313" key="5">
    <source>
        <dbReference type="EMBL" id="ACY23365.1"/>
    </source>
</evidence>
<evidence type="ECO:0000313" key="6">
    <source>
        <dbReference type="Proteomes" id="UP000001219"/>
    </source>
</evidence>
<dbReference type="Pfam" id="PF17853">
    <property type="entry name" value="GGDEF_2"/>
    <property type="match status" value="1"/>
</dbReference>
<dbReference type="EMBL" id="CP001802">
    <property type="protein sequence ID" value="ACY23365.1"/>
    <property type="molecule type" value="Genomic_DNA"/>
</dbReference>
<proteinExistence type="inferred from homology"/>
<evidence type="ECO:0000259" key="4">
    <source>
        <dbReference type="Pfam" id="PF17853"/>
    </source>
</evidence>
<feature type="domain" description="PucR C-terminal helix-turn-helix" evidence="2">
    <location>
        <begin position="344"/>
        <end position="389"/>
    </location>
</feature>
<dbReference type="OrthoDB" id="3663486at2"/>
<dbReference type="PANTHER" id="PTHR33744:SF1">
    <property type="entry name" value="DNA-BINDING TRANSCRIPTIONAL ACTIVATOR ADER"/>
    <property type="match status" value="1"/>
</dbReference>
<comment type="similarity">
    <text evidence="1">Belongs to the CdaR family.</text>
</comment>
<feature type="domain" description="CdaR GGDEF-like" evidence="4">
    <location>
        <begin position="192"/>
        <end position="294"/>
    </location>
</feature>
<evidence type="ECO:0000256" key="1">
    <source>
        <dbReference type="ARBA" id="ARBA00006754"/>
    </source>
</evidence>
<keyword evidence="6" id="KW-1185">Reference proteome</keyword>
<dbReference type="eggNOG" id="COG2508">
    <property type="taxonomic scope" value="Bacteria"/>
</dbReference>
<dbReference type="Pfam" id="PF14361">
    <property type="entry name" value="RsbRD_N"/>
    <property type="match status" value="1"/>
</dbReference>
<dbReference type="STRING" id="526226.Gbro_4213"/>
<dbReference type="Pfam" id="PF13556">
    <property type="entry name" value="HTH_30"/>
    <property type="match status" value="1"/>
</dbReference>
<dbReference type="KEGG" id="gbr:Gbro_4213"/>
<accession>D0L5A7</accession>
<feature type="domain" description="RsbT co-antagonist protein RsbRD N-terminal" evidence="3">
    <location>
        <begin position="22"/>
        <end position="161"/>
    </location>
</feature>
<dbReference type="InterPro" id="IPR042070">
    <property type="entry name" value="PucR_C-HTH_sf"/>
</dbReference>
<gene>
    <name evidence="5" type="ordered locus">Gbro_4213</name>
</gene>
<sequence>MNVMTAWLDDFASAQRSPDEVQAWVTTTVDAVMDAVDLPGDLHELLRRAVAEHWLAFLAGVAVDDRGRDELVPAAHELAVQIARHHCDLAMLLKIYQTAQEASWDFAVDVVGRAPDDLDHEALLVWFWTKATRWFGSSVERSVAVFTEESDRIRRRGDTRRFELISDVLNGREVASADLSAELGGHPIVGVTHLAVIAHAIHPDSIDRLESVLAQLVLEIPGGRSAAVRPGGRELWGWIATAAKDPLGTSSAGERRIFGGATIDPADVRVTVGGPALGFDGFMSAHRDARAAGRVALAPRRMVAVTAYDDVAALTLLALDHEAAERFTRMTLGELAAPEHDQLRLTVRSVLTSPDNADVIAAALGVHKNTVRYRLHQAERLLGRPLAIRAGDLLLALDYYEAFLI</sequence>
<dbReference type="RefSeq" id="WP_012835866.1">
    <property type="nucleotide sequence ID" value="NC_013441.1"/>
</dbReference>
<dbReference type="AlphaFoldDB" id="D0L5A7"/>
<name>D0L5A7_GORB4</name>